<name>A0AAD5QRT0_PARTN</name>
<organism evidence="1 2">
    <name type="scientific">Parelaphostrongylus tenuis</name>
    <name type="common">Meningeal worm</name>
    <dbReference type="NCBI Taxonomy" id="148309"/>
    <lineage>
        <taxon>Eukaryota</taxon>
        <taxon>Metazoa</taxon>
        <taxon>Ecdysozoa</taxon>
        <taxon>Nematoda</taxon>
        <taxon>Chromadorea</taxon>
        <taxon>Rhabditida</taxon>
        <taxon>Rhabditina</taxon>
        <taxon>Rhabditomorpha</taxon>
        <taxon>Strongyloidea</taxon>
        <taxon>Metastrongylidae</taxon>
        <taxon>Parelaphostrongylus</taxon>
    </lineage>
</organism>
<reference evidence="1" key="1">
    <citation type="submission" date="2021-06" db="EMBL/GenBank/DDBJ databases">
        <title>Parelaphostrongylus tenuis whole genome reference sequence.</title>
        <authorList>
            <person name="Garwood T.J."/>
            <person name="Larsen P.A."/>
            <person name="Fountain-Jones N.M."/>
            <person name="Garbe J.R."/>
            <person name="Macchietto M.G."/>
            <person name="Kania S.A."/>
            <person name="Gerhold R.W."/>
            <person name="Richards J.E."/>
            <person name="Wolf T.M."/>
        </authorList>
    </citation>
    <scope>NUCLEOTIDE SEQUENCE</scope>
    <source>
        <strain evidence="1">MNPRO001-30</strain>
        <tissue evidence="1">Meninges</tissue>
    </source>
</reference>
<comment type="caution">
    <text evidence="1">The sequence shown here is derived from an EMBL/GenBank/DDBJ whole genome shotgun (WGS) entry which is preliminary data.</text>
</comment>
<dbReference type="Proteomes" id="UP001196413">
    <property type="component" value="Unassembled WGS sequence"/>
</dbReference>
<sequence length="108" mass="12510">MAVSAWLNYSAHFSHSYVPEKPEEQPGHCGEFVDFIYKRFDGHTQKMRYKRNAEVDLKAVIEATEDDSPSPTVKLVDDFDRVHARISSTLKAVGKKWKKCRWISHDLT</sequence>
<evidence type="ECO:0000313" key="1">
    <source>
        <dbReference type="EMBL" id="KAJ1356621.1"/>
    </source>
</evidence>
<proteinExistence type="predicted"/>
<gene>
    <name evidence="1" type="ORF">KIN20_014355</name>
</gene>
<accession>A0AAD5QRT0</accession>
<dbReference type="EMBL" id="JAHQIW010002851">
    <property type="protein sequence ID" value="KAJ1356621.1"/>
    <property type="molecule type" value="Genomic_DNA"/>
</dbReference>
<evidence type="ECO:0000313" key="2">
    <source>
        <dbReference type="Proteomes" id="UP001196413"/>
    </source>
</evidence>
<protein>
    <submittedName>
        <fullName evidence="1">Uncharacterized protein</fullName>
    </submittedName>
</protein>
<dbReference type="AlphaFoldDB" id="A0AAD5QRT0"/>
<keyword evidence="2" id="KW-1185">Reference proteome</keyword>